<dbReference type="EMBL" id="CP051152">
    <property type="protein sequence ID" value="QJQ06373.1"/>
    <property type="molecule type" value="Genomic_DNA"/>
</dbReference>
<accession>A0A6M4A5G8</accession>
<dbReference type="InterPro" id="IPR006683">
    <property type="entry name" value="Thioestr_dom"/>
</dbReference>
<gene>
    <name evidence="4" type="ORF">EJG51_011445</name>
</gene>
<keyword evidence="2" id="KW-0378">Hydrolase</keyword>
<evidence type="ECO:0000259" key="3">
    <source>
        <dbReference type="Pfam" id="PF03061"/>
    </source>
</evidence>
<evidence type="ECO:0000256" key="2">
    <source>
        <dbReference type="ARBA" id="ARBA00022801"/>
    </source>
</evidence>
<dbReference type="CDD" id="cd03443">
    <property type="entry name" value="PaaI_thioesterase"/>
    <property type="match status" value="1"/>
</dbReference>
<dbReference type="InterPro" id="IPR039298">
    <property type="entry name" value="ACOT13"/>
</dbReference>
<organism evidence="4 5">
    <name type="scientific">Undibacterium piscinae</name>
    <dbReference type="NCBI Taxonomy" id="2495591"/>
    <lineage>
        <taxon>Bacteria</taxon>
        <taxon>Pseudomonadati</taxon>
        <taxon>Pseudomonadota</taxon>
        <taxon>Betaproteobacteria</taxon>
        <taxon>Burkholderiales</taxon>
        <taxon>Oxalobacteraceae</taxon>
        <taxon>Undibacterium</taxon>
    </lineage>
</organism>
<proteinExistence type="inferred from homology"/>
<dbReference type="OrthoDB" id="8525891at2"/>
<dbReference type="SUPFAM" id="SSF54637">
    <property type="entry name" value="Thioesterase/thiol ester dehydrase-isomerase"/>
    <property type="match status" value="1"/>
</dbReference>
<dbReference type="InterPro" id="IPR003736">
    <property type="entry name" value="PAAI_dom"/>
</dbReference>
<keyword evidence="5" id="KW-1185">Reference proteome</keyword>
<dbReference type="KEGG" id="upi:EJG51_011445"/>
<evidence type="ECO:0000313" key="5">
    <source>
        <dbReference type="Proteomes" id="UP000274350"/>
    </source>
</evidence>
<dbReference type="NCBIfam" id="TIGR00369">
    <property type="entry name" value="unchar_dom_1"/>
    <property type="match status" value="1"/>
</dbReference>
<dbReference type="PANTHER" id="PTHR21660">
    <property type="entry name" value="THIOESTERASE SUPERFAMILY MEMBER-RELATED"/>
    <property type="match status" value="1"/>
</dbReference>
<dbReference type="AlphaFoldDB" id="A0A6M4A5G8"/>
<dbReference type="Pfam" id="PF03061">
    <property type="entry name" value="4HBT"/>
    <property type="match status" value="1"/>
</dbReference>
<dbReference type="PANTHER" id="PTHR21660:SF1">
    <property type="entry name" value="ACYL-COENZYME A THIOESTERASE 13"/>
    <property type="match status" value="1"/>
</dbReference>
<name>A0A6M4A5G8_9BURK</name>
<dbReference type="InterPro" id="IPR029069">
    <property type="entry name" value="HotDog_dom_sf"/>
</dbReference>
<dbReference type="GO" id="GO:0047617">
    <property type="term" value="F:fatty acyl-CoA hydrolase activity"/>
    <property type="evidence" value="ECO:0007669"/>
    <property type="project" value="InterPro"/>
</dbReference>
<evidence type="ECO:0000256" key="1">
    <source>
        <dbReference type="ARBA" id="ARBA00008324"/>
    </source>
</evidence>
<comment type="similarity">
    <text evidence="1">Belongs to the thioesterase PaaI family.</text>
</comment>
<evidence type="ECO:0000313" key="4">
    <source>
        <dbReference type="EMBL" id="QJQ06373.1"/>
    </source>
</evidence>
<sequence>MSDETSSATLDYKLALVLLESFNAQGVMQAWNARLTSMTPGACEISLPMSAAVTQQHGYFHGGVIGTMADAAGGYAANTQLMPVSECLTAEYKINFVAPAIGDMLIARGKVLKAGKTLVVTSADVFVVNQGKEKLCAIMQQTLFVIPKGSPKVDIAAVDVAA</sequence>
<dbReference type="Proteomes" id="UP000274350">
    <property type="component" value="Chromosome"/>
</dbReference>
<reference evidence="4 5" key="1">
    <citation type="journal article" date="2019" name="Int. J. Syst. Evol. Microbiol.">
        <title>Undibacterium piscinae sp. nov., isolated from Korean shiner intestine.</title>
        <authorList>
            <person name="Lee S.Y."/>
            <person name="Kang W."/>
            <person name="Kim P.S."/>
            <person name="Kim H.S."/>
            <person name="Sung H."/>
            <person name="Shin N.R."/>
            <person name="Whon T.W."/>
            <person name="Yun J.H."/>
            <person name="Lee J.Y."/>
            <person name="Lee J.Y."/>
            <person name="Jung M.J."/>
            <person name="Jeong Y.S."/>
            <person name="Tak E.J."/>
            <person name="Han J.E."/>
            <person name="Hyun D.W."/>
            <person name="Kang M.S."/>
            <person name="Lee K.E."/>
            <person name="Lee B.H."/>
            <person name="Bae J.W."/>
        </authorList>
    </citation>
    <scope>NUCLEOTIDE SEQUENCE [LARGE SCALE GENOMIC DNA]</scope>
    <source>
        <strain evidence="4 5">S11R28</strain>
    </source>
</reference>
<feature type="domain" description="Thioesterase" evidence="3">
    <location>
        <begin position="57"/>
        <end position="131"/>
    </location>
</feature>
<dbReference type="Gene3D" id="3.10.129.10">
    <property type="entry name" value="Hotdog Thioesterase"/>
    <property type="match status" value="1"/>
</dbReference>
<protein>
    <submittedName>
        <fullName evidence="4">PaaI family thioesterase</fullName>
    </submittedName>
</protein>